<evidence type="ECO:0000259" key="4">
    <source>
        <dbReference type="PROSITE" id="PS50198"/>
    </source>
</evidence>
<protein>
    <submittedName>
        <fullName evidence="5">Foldase protein PrsA</fullName>
        <ecNumber evidence="5">5.2.1.8</ecNumber>
    </submittedName>
</protein>
<comment type="caution">
    <text evidence="5">The sequence shown here is derived from an EMBL/GenBank/DDBJ whole genome shotgun (WGS) entry which is preliminary data.</text>
</comment>
<dbReference type="Gene3D" id="1.10.4030.10">
    <property type="entry name" value="Porin chaperone SurA, peptide-binding domain"/>
    <property type="match status" value="1"/>
</dbReference>
<evidence type="ECO:0000256" key="2">
    <source>
        <dbReference type="SAM" id="MobiDB-lite"/>
    </source>
</evidence>
<dbReference type="PROSITE" id="PS50198">
    <property type="entry name" value="PPIC_PPIASE_2"/>
    <property type="match status" value="1"/>
</dbReference>
<dbReference type="Proteomes" id="UP000317243">
    <property type="component" value="Unassembled WGS sequence"/>
</dbReference>
<keyword evidence="1 5" id="KW-0413">Isomerase</keyword>
<keyword evidence="3" id="KW-0812">Transmembrane</keyword>
<dbReference type="GO" id="GO:0003755">
    <property type="term" value="F:peptidyl-prolyl cis-trans isomerase activity"/>
    <property type="evidence" value="ECO:0007669"/>
    <property type="project" value="UniProtKB-KW"/>
</dbReference>
<keyword evidence="1" id="KW-0697">Rotamase</keyword>
<dbReference type="InterPro" id="IPR046357">
    <property type="entry name" value="PPIase_dom_sf"/>
</dbReference>
<dbReference type="AlphaFoldDB" id="A0A5C5WIZ0"/>
<dbReference type="OrthoDB" id="14196at2"/>
<keyword evidence="3" id="KW-1133">Transmembrane helix</keyword>
<evidence type="ECO:0000256" key="3">
    <source>
        <dbReference type="SAM" id="Phobius"/>
    </source>
</evidence>
<keyword evidence="3" id="KW-0472">Membrane</keyword>
<proteinExistence type="predicted"/>
<dbReference type="SUPFAM" id="SSF54534">
    <property type="entry name" value="FKBP-like"/>
    <property type="match status" value="1"/>
</dbReference>
<accession>A0A5C5WIZ0</accession>
<evidence type="ECO:0000313" key="6">
    <source>
        <dbReference type="Proteomes" id="UP000317243"/>
    </source>
</evidence>
<feature type="region of interest" description="Disordered" evidence="2">
    <location>
        <begin position="224"/>
        <end position="245"/>
    </location>
</feature>
<dbReference type="EMBL" id="SIHI01000014">
    <property type="protein sequence ID" value="TWT50099.1"/>
    <property type="molecule type" value="Genomic_DNA"/>
</dbReference>
<gene>
    <name evidence="5" type="primary">prsA</name>
    <name evidence="5" type="ORF">KOR42_36460</name>
</gene>
<reference evidence="5 6" key="1">
    <citation type="submission" date="2019-02" db="EMBL/GenBank/DDBJ databases">
        <title>Deep-cultivation of Planctomycetes and their phenomic and genomic characterization uncovers novel biology.</title>
        <authorList>
            <person name="Wiegand S."/>
            <person name="Jogler M."/>
            <person name="Boedeker C."/>
            <person name="Pinto D."/>
            <person name="Vollmers J."/>
            <person name="Rivas-Marin E."/>
            <person name="Kohn T."/>
            <person name="Peeters S.H."/>
            <person name="Heuer A."/>
            <person name="Rast P."/>
            <person name="Oberbeckmann S."/>
            <person name="Bunk B."/>
            <person name="Jeske O."/>
            <person name="Meyerdierks A."/>
            <person name="Storesund J.E."/>
            <person name="Kallscheuer N."/>
            <person name="Luecker S."/>
            <person name="Lage O.M."/>
            <person name="Pohl T."/>
            <person name="Merkel B.J."/>
            <person name="Hornburger P."/>
            <person name="Mueller R.-W."/>
            <person name="Bruemmer F."/>
            <person name="Labrenz M."/>
            <person name="Spormann A.M."/>
            <person name="Op Den Camp H."/>
            <person name="Overmann J."/>
            <person name="Amann R."/>
            <person name="Jetten M.S.M."/>
            <person name="Mascher T."/>
            <person name="Medema M.H."/>
            <person name="Devos D.P."/>
            <person name="Kaster A.-K."/>
            <person name="Ovreas L."/>
            <person name="Rohde M."/>
            <person name="Galperin M.Y."/>
            <person name="Jogler C."/>
        </authorList>
    </citation>
    <scope>NUCLEOTIDE SEQUENCE [LARGE SCALE GENOMIC DNA]</scope>
    <source>
        <strain evidence="5 6">KOR42</strain>
    </source>
</reference>
<dbReference type="SUPFAM" id="SSF109998">
    <property type="entry name" value="Triger factor/SurA peptide-binding domain-like"/>
    <property type="match status" value="1"/>
</dbReference>
<feature type="domain" description="PpiC" evidence="4">
    <location>
        <begin position="182"/>
        <end position="285"/>
    </location>
</feature>
<feature type="transmembrane region" description="Helical" evidence="3">
    <location>
        <begin position="21"/>
        <end position="40"/>
    </location>
</feature>
<dbReference type="InterPro" id="IPR000297">
    <property type="entry name" value="PPIase_PpiC"/>
</dbReference>
<dbReference type="InterPro" id="IPR027304">
    <property type="entry name" value="Trigger_fact/SurA_dom_sf"/>
</dbReference>
<keyword evidence="6" id="KW-1185">Reference proteome</keyword>
<dbReference type="EC" id="5.2.1.8" evidence="5"/>
<dbReference type="Gene3D" id="3.10.50.40">
    <property type="match status" value="1"/>
</dbReference>
<dbReference type="PANTHER" id="PTHR47245:SF2">
    <property type="entry name" value="PEPTIDYL-PROLYL CIS-TRANS ISOMERASE HP_0175-RELATED"/>
    <property type="match status" value="1"/>
</dbReference>
<dbReference type="PANTHER" id="PTHR47245">
    <property type="entry name" value="PEPTIDYLPROLYL ISOMERASE"/>
    <property type="match status" value="1"/>
</dbReference>
<organism evidence="5 6">
    <name type="scientific">Thalassoglobus neptunius</name>
    <dbReference type="NCBI Taxonomy" id="1938619"/>
    <lineage>
        <taxon>Bacteria</taxon>
        <taxon>Pseudomonadati</taxon>
        <taxon>Planctomycetota</taxon>
        <taxon>Planctomycetia</taxon>
        <taxon>Planctomycetales</taxon>
        <taxon>Planctomycetaceae</taxon>
        <taxon>Thalassoglobus</taxon>
    </lineage>
</organism>
<name>A0A5C5WIZ0_9PLAN</name>
<dbReference type="RefSeq" id="WP_146511084.1">
    <property type="nucleotide sequence ID" value="NZ_SIHI01000014.1"/>
</dbReference>
<dbReference type="InterPro" id="IPR050245">
    <property type="entry name" value="PrsA_foldase"/>
</dbReference>
<evidence type="ECO:0000256" key="1">
    <source>
        <dbReference type="PROSITE-ProRule" id="PRU00278"/>
    </source>
</evidence>
<sequence length="329" mass="36879">MQLILNSTNSPSSSVRPGSCCYFLLSIAVPFMAMIALLSVQPNAFGADDDSQPIASVNRHPVTASQLQLQFFQQAGSSLPVQHDQAQLIEKLIDRELIRQFLEKKKIEADPQVLARRLELLSSALESRGENLDDQLAKLAITIDDLSEMLAFEIAWRTYVTKSLDERRIREFWEANRQSFDGTRVTASQIFLSFPSEATPEDRKRTAERLTDIRKSILSGKVNFAESAREHSDSPSKSQGGRIGSFERYGQVSDDIAKVAFETSPGMISEPFTTEHGAHIVLVEEVTPGDLSLEDARPELINKLAQQMWNERVATERKTARIRVFAPKK</sequence>
<dbReference type="Pfam" id="PF00639">
    <property type="entry name" value="Rotamase"/>
    <property type="match status" value="1"/>
</dbReference>
<evidence type="ECO:0000313" key="5">
    <source>
        <dbReference type="EMBL" id="TWT50099.1"/>
    </source>
</evidence>